<feature type="compositionally biased region" description="Polar residues" evidence="1">
    <location>
        <begin position="28"/>
        <end position="41"/>
    </location>
</feature>
<name>A0A0C2W1P2_AMAMK</name>
<dbReference type="AlphaFoldDB" id="A0A0C2W1P2"/>
<evidence type="ECO:0000313" key="2">
    <source>
        <dbReference type="EMBL" id="KIL55017.1"/>
    </source>
</evidence>
<sequence length="169" mass="18620">MSHGPQTSTRSISWPIVVTRLSESCCGSLNDGRQSTATSSLPMHLDTRNEPRPTDIDKHLMAYCSRKAEYILLQWCGQLRTATSSVPMHLDARNKHGPQISTSVSWPSVTATSPLPMHLDTHNEPQPTEIDEHDLASSQGFLLFSPLAAGGSATMEQLEQPWSFLKHGK</sequence>
<dbReference type="Proteomes" id="UP000054549">
    <property type="component" value="Unassembled WGS sequence"/>
</dbReference>
<protein>
    <submittedName>
        <fullName evidence="2">Uncharacterized protein</fullName>
    </submittedName>
</protein>
<dbReference type="HOGENOM" id="CLU_1578105_0_0_1"/>
<proteinExistence type="predicted"/>
<feature type="region of interest" description="Disordered" evidence="1">
    <location>
        <begin position="28"/>
        <end position="53"/>
    </location>
</feature>
<evidence type="ECO:0000313" key="3">
    <source>
        <dbReference type="Proteomes" id="UP000054549"/>
    </source>
</evidence>
<evidence type="ECO:0000256" key="1">
    <source>
        <dbReference type="SAM" id="MobiDB-lite"/>
    </source>
</evidence>
<gene>
    <name evidence="2" type="ORF">M378DRAFT_182349</name>
</gene>
<organism evidence="2 3">
    <name type="scientific">Amanita muscaria (strain Koide BX008)</name>
    <dbReference type="NCBI Taxonomy" id="946122"/>
    <lineage>
        <taxon>Eukaryota</taxon>
        <taxon>Fungi</taxon>
        <taxon>Dikarya</taxon>
        <taxon>Basidiomycota</taxon>
        <taxon>Agaricomycotina</taxon>
        <taxon>Agaricomycetes</taxon>
        <taxon>Agaricomycetidae</taxon>
        <taxon>Agaricales</taxon>
        <taxon>Pluteineae</taxon>
        <taxon>Amanitaceae</taxon>
        <taxon>Amanita</taxon>
    </lineage>
</organism>
<dbReference type="InParanoid" id="A0A0C2W1P2"/>
<reference evidence="2 3" key="1">
    <citation type="submission" date="2014-04" db="EMBL/GenBank/DDBJ databases">
        <title>Evolutionary Origins and Diversification of the Mycorrhizal Mutualists.</title>
        <authorList>
            <consortium name="DOE Joint Genome Institute"/>
            <consortium name="Mycorrhizal Genomics Consortium"/>
            <person name="Kohler A."/>
            <person name="Kuo A."/>
            <person name="Nagy L.G."/>
            <person name="Floudas D."/>
            <person name="Copeland A."/>
            <person name="Barry K.W."/>
            <person name="Cichocki N."/>
            <person name="Veneault-Fourrey C."/>
            <person name="LaButti K."/>
            <person name="Lindquist E.A."/>
            <person name="Lipzen A."/>
            <person name="Lundell T."/>
            <person name="Morin E."/>
            <person name="Murat C."/>
            <person name="Riley R."/>
            <person name="Ohm R."/>
            <person name="Sun H."/>
            <person name="Tunlid A."/>
            <person name="Henrissat B."/>
            <person name="Grigoriev I.V."/>
            <person name="Hibbett D.S."/>
            <person name="Martin F."/>
        </authorList>
    </citation>
    <scope>NUCLEOTIDE SEQUENCE [LARGE SCALE GENOMIC DNA]</scope>
    <source>
        <strain evidence="2 3">Koide BX008</strain>
    </source>
</reference>
<accession>A0A0C2W1P2</accession>
<dbReference type="EMBL" id="KN818580">
    <property type="protein sequence ID" value="KIL55017.1"/>
    <property type="molecule type" value="Genomic_DNA"/>
</dbReference>
<keyword evidence="3" id="KW-1185">Reference proteome</keyword>